<evidence type="ECO:0000313" key="3">
    <source>
        <dbReference type="Proteomes" id="UP000315750"/>
    </source>
</evidence>
<protein>
    <submittedName>
        <fullName evidence="2">Uncharacterized protein</fullName>
    </submittedName>
</protein>
<gene>
    <name evidence="2" type="ORF">Pan181_42140</name>
</gene>
<keyword evidence="1" id="KW-1133">Transmembrane helix</keyword>
<feature type="transmembrane region" description="Helical" evidence="1">
    <location>
        <begin position="76"/>
        <end position="94"/>
    </location>
</feature>
<reference evidence="2 3" key="1">
    <citation type="submission" date="2019-02" db="EMBL/GenBank/DDBJ databases">
        <title>Deep-cultivation of Planctomycetes and their phenomic and genomic characterization uncovers novel biology.</title>
        <authorList>
            <person name="Wiegand S."/>
            <person name="Jogler M."/>
            <person name="Boedeker C."/>
            <person name="Pinto D."/>
            <person name="Vollmers J."/>
            <person name="Rivas-Marin E."/>
            <person name="Kohn T."/>
            <person name="Peeters S.H."/>
            <person name="Heuer A."/>
            <person name="Rast P."/>
            <person name="Oberbeckmann S."/>
            <person name="Bunk B."/>
            <person name="Jeske O."/>
            <person name="Meyerdierks A."/>
            <person name="Storesund J.E."/>
            <person name="Kallscheuer N."/>
            <person name="Luecker S."/>
            <person name="Lage O.M."/>
            <person name="Pohl T."/>
            <person name="Merkel B.J."/>
            <person name="Hornburger P."/>
            <person name="Mueller R.-W."/>
            <person name="Bruemmer F."/>
            <person name="Labrenz M."/>
            <person name="Spormann A.M."/>
            <person name="Op den Camp H."/>
            <person name="Overmann J."/>
            <person name="Amann R."/>
            <person name="Jetten M.S.M."/>
            <person name="Mascher T."/>
            <person name="Medema M.H."/>
            <person name="Devos D.P."/>
            <person name="Kaster A.-K."/>
            <person name="Ovreas L."/>
            <person name="Rohde M."/>
            <person name="Galperin M.Y."/>
            <person name="Jogler C."/>
        </authorList>
    </citation>
    <scope>NUCLEOTIDE SEQUENCE [LARGE SCALE GENOMIC DNA]</scope>
    <source>
        <strain evidence="2 3">Pan181</strain>
    </source>
</reference>
<dbReference type="KEGG" id="amuc:Pan181_42140"/>
<dbReference type="RefSeq" id="WP_145249483.1">
    <property type="nucleotide sequence ID" value="NZ_CP036278.1"/>
</dbReference>
<dbReference type="OrthoDB" id="289134at2"/>
<accession>A0A518ATC9</accession>
<keyword evidence="1" id="KW-0812">Transmembrane</keyword>
<evidence type="ECO:0000313" key="2">
    <source>
        <dbReference type="EMBL" id="QDU57989.1"/>
    </source>
</evidence>
<dbReference type="AlphaFoldDB" id="A0A518ATC9"/>
<feature type="transmembrane region" description="Helical" evidence="1">
    <location>
        <begin position="7"/>
        <end position="25"/>
    </location>
</feature>
<organism evidence="2 3">
    <name type="scientific">Aeoliella mucimassa</name>
    <dbReference type="NCBI Taxonomy" id="2527972"/>
    <lineage>
        <taxon>Bacteria</taxon>
        <taxon>Pseudomonadati</taxon>
        <taxon>Planctomycetota</taxon>
        <taxon>Planctomycetia</taxon>
        <taxon>Pirellulales</taxon>
        <taxon>Lacipirellulaceae</taxon>
        <taxon>Aeoliella</taxon>
    </lineage>
</organism>
<keyword evidence="3" id="KW-1185">Reference proteome</keyword>
<name>A0A518ATC9_9BACT</name>
<dbReference type="Proteomes" id="UP000315750">
    <property type="component" value="Chromosome"/>
</dbReference>
<proteinExistence type="predicted"/>
<evidence type="ECO:0000256" key="1">
    <source>
        <dbReference type="SAM" id="Phobius"/>
    </source>
</evidence>
<keyword evidence="1" id="KW-0472">Membrane</keyword>
<sequence length="99" mass="10525">MDFNRNQFFFLGMFVLLIGIQVRMVETYVLSPEATQFLAERSGNPTVAAAANVSGSVQASTGGSPTVTKSVNPPEWLGWCLISVGAVLVLHSLAMPKPG</sequence>
<dbReference type="EMBL" id="CP036278">
    <property type="protein sequence ID" value="QDU57989.1"/>
    <property type="molecule type" value="Genomic_DNA"/>
</dbReference>